<organism evidence="2 3">
    <name type="scientific">Marinobacter adhaerens (strain DSM 23420 / HP15)</name>
    <dbReference type="NCBI Taxonomy" id="225937"/>
    <lineage>
        <taxon>Bacteria</taxon>
        <taxon>Pseudomonadati</taxon>
        <taxon>Pseudomonadota</taxon>
        <taxon>Gammaproteobacteria</taxon>
        <taxon>Pseudomonadales</taxon>
        <taxon>Marinobacteraceae</taxon>
        <taxon>Marinobacter</taxon>
    </lineage>
</organism>
<dbReference type="PROSITE" id="PS51257">
    <property type="entry name" value="PROKAR_LIPOPROTEIN"/>
    <property type="match status" value="1"/>
</dbReference>
<reference evidence="2 3" key="1">
    <citation type="journal article" date="2010" name="Stand. Genomic Sci.">
        <title>Complete genome sequence of Marinobacter adhaerens type strain (HP15), a diatom-interacting marine microorganism.</title>
        <authorList>
            <person name="Gardes A."/>
            <person name="Kaeppel E."/>
            <person name="Shehzad A."/>
            <person name="Seebah S."/>
            <person name="Teeling H."/>
            <person name="Yarza P."/>
            <person name="Glockner F.O."/>
            <person name="Grossart H.P."/>
            <person name="Ullrich M.S."/>
        </authorList>
    </citation>
    <scope>NUCLEOTIDE SEQUENCE [LARGE SCALE GENOMIC DNA]</scope>
    <source>
        <strain evidence="3">DSM 23420 / HP15</strain>
    </source>
</reference>
<dbReference type="CDD" id="cd12105">
    <property type="entry name" value="HmuY"/>
    <property type="match status" value="1"/>
</dbReference>
<dbReference type="Proteomes" id="UP000007077">
    <property type="component" value="Chromosome"/>
</dbReference>
<proteinExistence type="predicted"/>
<accession>E4PNT5</accession>
<dbReference type="HOGENOM" id="CLU_799105_0_0_6"/>
<name>E4PNT5_MARAH</name>
<evidence type="ECO:0000313" key="3">
    <source>
        <dbReference type="Proteomes" id="UP000007077"/>
    </source>
</evidence>
<evidence type="ECO:0000313" key="2">
    <source>
        <dbReference type="EMBL" id="ADP98765.1"/>
    </source>
</evidence>
<dbReference type="PATRIC" id="fig|225937.3.peg.3028"/>
<dbReference type="EMBL" id="CP001978">
    <property type="protein sequence ID" value="ADP98765.1"/>
    <property type="molecule type" value="Genomic_DNA"/>
</dbReference>
<dbReference type="eggNOG" id="ENOG502Z9CX">
    <property type="taxonomic scope" value="Bacteria"/>
</dbReference>
<dbReference type="STRING" id="225937.HP15_3001"/>
<dbReference type="AlphaFoldDB" id="E4PNT5"/>
<dbReference type="KEGG" id="mad:HP15_3001"/>
<evidence type="ECO:0000256" key="1">
    <source>
        <dbReference type="SAM" id="MobiDB-lite"/>
    </source>
</evidence>
<protein>
    <recommendedName>
        <fullName evidence="4">HmuY protein</fullName>
    </recommendedName>
</protein>
<dbReference type="InterPro" id="IPR025921">
    <property type="entry name" value="HmuY"/>
</dbReference>
<evidence type="ECO:0008006" key="4">
    <source>
        <dbReference type="Google" id="ProtNLM"/>
    </source>
</evidence>
<feature type="region of interest" description="Disordered" evidence="1">
    <location>
        <begin position="272"/>
        <end position="296"/>
    </location>
</feature>
<reference evidence="3" key="2">
    <citation type="submission" date="2010-02" db="EMBL/GenBank/DDBJ databases">
        <title>Complete genome sequence of Marinobacter adhaerens type strain (HP15).</title>
        <authorList>
            <person name="Gaerdes A.A.M."/>
            <person name="Kaeppel E."/>
            <person name="Shezad A."/>
            <person name="Seebah S."/>
            <person name="Teeling H."/>
            <person name="Yarza P."/>
            <person name="Gloeckner F.O."/>
            <person name="Ullrich M.S."/>
        </authorList>
    </citation>
    <scope>NUCLEOTIDE SEQUENCE [LARGE SCALE GENOMIC DNA]</scope>
    <source>
        <strain evidence="3">DSM 23420 / HP15</strain>
    </source>
</reference>
<gene>
    <name evidence="2" type="ordered locus">HP15_3001</name>
</gene>
<sequence>MKEISMDLFDTRPPAIVLAALALTACGGGSDNSIAEDDATDVSSFSEQLMPAATETVYLNLETGAMVEEDDDWHIAANRLNFKVNSGASGSGRVVGALSVAQDDFYDGNGDPDANVFTNATAISEEEHLLGILEEPASWQADEFASAFGASDAWSQYDSATGIISEKADVGYLVRSAEGDSYARMRVVDFNFPTRKGQGIEGFTFEFNVQASGASQFSPTPISFTTPTGYDGGDACFDFDSASAVDCASSEVWDVQVGFSGRDWYLKSNSGVSGNGSGGASDQMTWSELAGNDSDPGVPQIYNTDSTGGVFTDNTWYAYNLTNQHKIWPNFRTFLIKADTDDPQSTVWALQIVGYYDQNGTSGQPTVSWLPVEPQQAQE</sequence>
<dbReference type="Pfam" id="PF14064">
    <property type="entry name" value="HmuY"/>
    <property type="match status" value="1"/>
</dbReference>